<dbReference type="OrthoDB" id="676979at2759"/>
<dbReference type="InterPro" id="IPR050328">
    <property type="entry name" value="Dev_Immune_Receptor"/>
</dbReference>
<dbReference type="Gene3D" id="3.80.10.10">
    <property type="entry name" value="Ribonuclease Inhibitor"/>
    <property type="match status" value="2"/>
</dbReference>
<dbReference type="Proteomes" id="UP000515160">
    <property type="component" value="Chromosome 2R"/>
</dbReference>
<dbReference type="Pfam" id="PF13855">
    <property type="entry name" value="LRR_8"/>
    <property type="match status" value="2"/>
</dbReference>
<dbReference type="SMART" id="SM00369">
    <property type="entry name" value="LRR_TYP"/>
    <property type="match status" value="7"/>
</dbReference>
<dbReference type="InterPro" id="IPR003591">
    <property type="entry name" value="Leu-rich_rpt_typical-subtyp"/>
</dbReference>
<dbReference type="PANTHER" id="PTHR24373:SF275">
    <property type="entry name" value="TIR DOMAIN-CONTAINING PROTEIN"/>
    <property type="match status" value="1"/>
</dbReference>
<organism evidence="5 6">
    <name type="scientific">Drosophila albomicans</name>
    <name type="common">Fruit fly</name>
    <dbReference type="NCBI Taxonomy" id="7291"/>
    <lineage>
        <taxon>Eukaryota</taxon>
        <taxon>Metazoa</taxon>
        <taxon>Ecdysozoa</taxon>
        <taxon>Arthropoda</taxon>
        <taxon>Hexapoda</taxon>
        <taxon>Insecta</taxon>
        <taxon>Pterygota</taxon>
        <taxon>Neoptera</taxon>
        <taxon>Endopterygota</taxon>
        <taxon>Diptera</taxon>
        <taxon>Brachycera</taxon>
        <taxon>Muscomorpha</taxon>
        <taxon>Ephydroidea</taxon>
        <taxon>Drosophilidae</taxon>
        <taxon>Drosophila</taxon>
    </lineage>
</organism>
<gene>
    <name evidence="6" type="primary">LOC117575803</name>
</gene>
<dbReference type="SUPFAM" id="SSF52058">
    <property type="entry name" value="L domain-like"/>
    <property type="match status" value="1"/>
</dbReference>
<dbReference type="InterPro" id="IPR032675">
    <property type="entry name" value="LRR_dom_sf"/>
</dbReference>
<proteinExistence type="predicted"/>
<sequence>MAMIAFSVASETRNPKHAYAMLARGFTLAQLLIWTLLVVSNVEGRTEEDADWETTSEIYLETTTEQQQEDSKKSVLVNIESLHDNCKIDRLNIGGICRCRHFKYDLPGETAFFELQQQSGKTYEPQEKEHIESLIMENSTFVNFPLHLFYELPKLGELDMRQCGVRHITWECFVSASKLRILLLSDNEIVELGDSVFNYATELEYLFLNNNQLEVFHPDAFKGLRQLRHLDLSANRLDSLPDLVFEELVSLQELHLAENQLRYISDDLLEHNTRLRTIILHTNHLRSLEEFAFSSATNLLHLDVSNNQELKVLLLSINAGYLMARNCSLNRVNIFGAVTNVDLENNQLQELYFSISEALQHLVLRNNSLQQLAALSHVPRLRHLNVADNPQLGVLPADWQTPQLERLDLSNTGLLEVPLAALRGMPQLRNLNVSANKISDIDPQHFEQLNLLTHFYIHANYWNCFNLRLVMDLLIKPRGISYTVDTYDPEYPGEYFDGIACMYRLSESDQPTPQLEPEFTSTQRSAELVEENEVEKLRREFKAVVQHFEERIDMVNLQLQTLNDKMQSLERLNSSMWNQISITV</sequence>
<dbReference type="GeneID" id="117575803"/>
<keyword evidence="1" id="KW-0433">Leucine-rich repeat</keyword>
<keyword evidence="4" id="KW-0175">Coiled coil</keyword>
<reference evidence="6" key="1">
    <citation type="submission" date="2025-08" db="UniProtKB">
        <authorList>
            <consortium name="RefSeq"/>
        </authorList>
    </citation>
    <scope>IDENTIFICATION</scope>
    <source>
        <strain evidence="6">15112-1751.03</strain>
        <tissue evidence="6">Whole Adult</tissue>
    </source>
</reference>
<keyword evidence="5" id="KW-1185">Reference proteome</keyword>
<evidence type="ECO:0000256" key="4">
    <source>
        <dbReference type="SAM" id="Coils"/>
    </source>
</evidence>
<evidence type="ECO:0000313" key="6">
    <source>
        <dbReference type="RefSeq" id="XP_034116080.2"/>
    </source>
</evidence>
<name>A0A6P8XXP0_DROAB</name>
<dbReference type="RefSeq" id="XP_034116080.2">
    <property type="nucleotide sequence ID" value="XM_034260189.2"/>
</dbReference>
<evidence type="ECO:0000256" key="1">
    <source>
        <dbReference type="ARBA" id="ARBA00022614"/>
    </source>
</evidence>
<keyword evidence="2" id="KW-0732">Signal</keyword>
<dbReference type="PROSITE" id="PS51450">
    <property type="entry name" value="LRR"/>
    <property type="match status" value="2"/>
</dbReference>
<evidence type="ECO:0000313" key="5">
    <source>
        <dbReference type="Proteomes" id="UP000515160"/>
    </source>
</evidence>
<protein>
    <submittedName>
        <fullName evidence="6">Protein artichoke</fullName>
    </submittedName>
</protein>
<dbReference type="CTD" id="42512"/>
<dbReference type="PANTHER" id="PTHR24373">
    <property type="entry name" value="SLIT RELATED LEUCINE-RICH REPEAT NEURONAL PROTEIN"/>
    <property type="match status" value="1"/>
</dbReference>
<evidence type="ECO:0000256" key="3">
    <source>
        <dbReference type="ARBA" id="ARBA00022737"/>
    </source>
</evidence>
<accession>A0A6P8XXP0</accession>
<dbReference type="AlphaFoldDB" id="A0A6P8XXP0"/>
<dbReference type="InterPro" id="IPR001611">
    <property type="entry name" value="Leu-rich_rpt"/>
</dbReference>
<feature type="coiled-coil region" evidence="4">
    <location>
        <begin position="545"/>
        <end position="572"/>
    </location>
</feature>
<keyword evidence="3" id="KW-0677">Repeat</keyword>
<evidence type="ECO:0000256" key="2">
    <source>
        <dbReference type="ARBA" id="ARBA00022729"/>
    </source>
</evidence>